<keyword evidence="12" id="KW-1185">Reference proteome</keyword>
<evidence type="ECO:0000256" key="9">
    <source>
        <dbReference type="RuleBase" id="RU004474"/>
    </source>
</evidence>
<evidence type="ECO:0000256" key="6">
    <source>
        <dbReference type="ARBA" id="ARBA00023002"/>
    </source>
</evidence>
<keyword evidence="5 8" id="KW-0521">NADP</keyword>
<dbReference type="InterPro" id="IPR012259">
    <property type="entry name" value="DHFR"/>
</dbReference>
<dbReference type="Gene3D" id="3.40.430.10">
    <property type="entry name" value="Dihydrofolate Reductase, subunit A"/>
    <property type="match status" value="1"/>
</dbReference>
<comment type="similarity">
    <text evidence="2 8 9">Belongs to the dihydrofolate reductase family.</text>
</comment>
<dbReference type="InterPro" id="IPR001796">
    <property type="entry name" value="DHFR_dom"/>
</dbReference>
<comment type="catalytic activity">
    <reaction evidence="8">
        <text>(6S)-5,6,7,8-tetrahydrofolate + NADP(+) = 7,8-dihydrofolate + NADPH + H(+)</text>
        <dbReference type="Rhea" id="RHEA:15009"/>
        <dbReference type="ChEBI" id="CHEBI:15378"/>
        <dbReference type="ChEBI" id="CHEBI:57451"/>
        <dbReference type="ChEBI" id="CHEBI:57453"/>
        <dbReference type="ChEBI" id="CHEBI:57783"/>
        <dbReference type="ChEBI" id="CHEBI:58349"/>
        <dbReference type="EC" id="1.5.1.3"/>
    </reaction>
</comment>
<evidence type="ECO:0000256" key="7">
    <source>
        <dbReference type="ARBA" id="ARBA00025067"/>
    </source>
</evidence>
<evidence type="ECO:0000313" key="12">
    <source>
        <dbReference type="Proteomes" id="UP001501410"/>
    </source>
</evidence>
<feature type="domain" description="DHFR" evidence="10">
    <location>
        <begin position="1"/>
        <end position="159"/>
    </location>
</feature>
<dbReference type="PANTHER" id="PTHR48069">
    <property type="entry name" value="DIHYDROFOLATE REDUCTASE"/>
    <property type="match status" value="1"/>
</dbReference>
<comment type="pathway">
    <text evidence="1 8">Cofactor biosynthesis; tetrahydrofolate biosynthesis; 5,6,7,8-tetrahydrofolate from 7,8-dihydrofolate: step 1/1.</text>
</comment>
<evidence type="ECO:0000256" key="4">
    <source>
        <dbReference type="ARBA" id="ARBA00022563"/>
    </source>
</evidence>
<dbReference type="EC" id="1.5.1.3" evidence="3 8"/>
<accession>A0ABP8MKP6</accession>
<dbReference type="EMBL" id="BAABEZ010000004">
    <property type="protein sequence ID" value="GAA4451168.1"/>
    <property type="molecule type" value="Genomic_DNA"/>
</dbReference>
<gene>
    <name evidence="11" type="primary">folA</name>
    <name evidence="11" type="ORF">GCM10023092_08380</name>
</gene>
<dbReference type="InterPro" id="IPR017925">
    <property type="entry name" value="DHFR_CS"/>
</dbReference>
<keyword evidence="4 8" id="KW-0554">One-carbon metabolism</keyword>
<dbReference type="PRINTS" id="PR00070">
    <property type="entry name" value="DHFR"/>
</dbReference>
<dbReference type="PIRSF" id="PIRSF000194">
    <property type="entry name" value="DHFR"/>
    <property type="match status" value="1"/>
</dbReference>
<name>A0ABP8MKP6_9BACT</name>
<evidence type="ECO:0000256" key="1">
    <source>
        <dbReference type="ARBA" id="ARBA00004903"/>
    </source>
</evidence>
<proteinExistence type="inferred from homology"/>
<sequence length="162" mass="18547">MVVAASENNVIGVHNELPWHLPDDLKFFKQNTLGKPVVMGRKTFESLGRPLPKRLNIVLSRQQPQLPEGVLHFTGSSEALQFLESQGAEEICIIGGGIVFSELLEIADQVFLTRVHAHLEHGEAFFPALPPDSWHKVWEEYHPKDEKHVYDFTFQHFKRSRL</sequence>
<dbReference type="InterPro" id="IPR024072">
    <property type="entry name" value="DHFR-like_dom_sf"/>
</dbReference>
<keyword evidence="6 8" id="KW-0560">Oxidoreductase</keyword>
<dbReference type="PROSITE" id="PS51330">
    <property type="entry name" value="DHFR_2"/>
    <property type="match status" value="1"/>
</dbReference>
<dbReference type="PANTHER" id="PTHR48069:SF3">
    <property type="entry name" value="DIHYDROFOLATE REDUCTASE"/>
    <property type="match status" value="1"/>
</dbReference>
<protein>
    <recommendedName>
        <fullName evidence="3 8">Dihydrofolate reductase</fullName>
        <ecNumber evidence="3 8">1.5.1.3</ecNumber>
    </recommendedName>
</protein>
<evidence type="ECO:0000313" key="11">
    <source>
        <dbReference type="EMBL" id="GAA4451168.1"/>
    </source>
</evidence>
<reference evidence="12" key="1">
    <citation type="journal article" date="2019" name="Int. J. Syst. Evol. Microbiol.">
        <title>The Global Catalogue of Microorganisms (GCM) 10K type strain sequencing project: providing services to taxonomists for standard genome sequencing and annotation.</title>
        <authorList>
            <consortium name="The Broad Institute Genomics Platform"/>
            <consortium name="The Broad Institute Genome Sequencing Center for Infectious Disease"/>
            <person name="Wu L."/>
            <person name="Ma J."/>
        </authorList>
    </citation>
    <scope>NUCLEOTIDE SEQUENCE [LARGE SCALE GENOMIC DNA]</scope>
    <source>
        <strain evidence="12">JCM 31921</strain>
    </source>
</reference>
<dbReference type="Pfam" id="PF00186">
    <property type="entry name" value="DHFR_1"/>
    <property type="match status" value="1"/>
</dbReference>
<evidence type="ECO:0000256" key="3">
    <source>
        <dbReference type="ARBA" id="ARBA00012856"/>
    </source>
</evidence>
<evidence type="ECO:0000259" key="10">
    <source>
        <dbReference type="PROSITE" id="PS51330"/>
    </source>
</evidence>
<dbReference type="Proteomes" id="UP001501410">
    <property type="component" value="Unassembled WGS sequence"/>
</dbReference>
<dbReference type="CDD" id="cd00209">
    <property type="entry name" value="DHFR"/>
    <property type="match status" value="1"/>
</dbReference>
<comment type="caution">
    <text evidence="11">The sequence shown here is derived from an EMBL/GenBank/DDBJ whole genome shotgun (WGS) entry which is preliminary data.</text>
</comment>
<organism evidence="11 12">
    <name type="scientific">Rurimicrobium arvi</name>
    <dbReference type="NCBI Taxonomy" id="2049916"/>
    <lineage>
        <taxon>Bacteria</taxon>
        <taxon>Pseudomonadati</taxon>
        <taxon>Bacteroidota</taxon>
        <taxon>Chitinophagia</taxon>
        <taxon>Chitinophagales</taxon>
        <taxon>Chitinophagaceae</taxon>
        <taxon>Rurimicrobium</taxon>
    </lineage>
</organism>
<dbReference type="SUPFAM" id="SSF53597">
    <property type="entry name" value="Dihydrofolate reductase-like"/>
    <property type="match status" value="1"/>
</dbReference>
<evidence type="ECO:0000256" key="8">
    <source>
        <dbReference type="PIRNR" id="PIRNR000194"/>
    </source>
</evidence>
<comment type="function">
    <text evidence="7 8">Key enzyme in folate metabolism. Catalyzes an essential reaction for de novo glycine and purine synthesis, and for DNA precursor synthesis.</text>
</comment>
<evidence type="ECO:0000256" key="5">
    <source>
        <dbReference type="ARBA" id="ARBA00022857"/>
    </source>
</evidence>
<dbReference type="PROSITE" id="PS00075">
    <property type="entry name" value="DHFR_1"/>
    <property type="match status" value="1"/>
</dbReference>
<evidence type="ECO:0000256" key="2">
    <source>
        <dbReference type="ARBA" id="ARBA00009539"/>
    </source>
</evidence>